<keyword evidence="6" id="KW-0677">Repeat</keyword>
<evidence type="ECO:0000256" key="6">
    <source>
        <dbReference type="ARBA" id="ARBA00022737"/>
    </source>
</evidence>
<evidence type="ECO:0000256" key="1">
    <source>
        <dbReference type="ARBA" id="ARBA00001947"/>
    </source>
</evidence>
<gene>
    <name evidence="9" type="ORF">I316_05231</name>
</gene>
<keyword evidence="4 9" id="KW-0808">Transferase</keyword>
<comment type="cofactor">
    <cofactor evidence="1">
        <name>Zn(2+)</name>
        <dbReference type="ChEBI" id="CHEBI:29105"/>
    </cofactor>
</comment>
<reference evidence="9 10" key="1">
    <citation type="submission" date="2013-07" db="EMBL/GenBank/DDBJ databases">
        <title>The Genome Sequence of Cryptococcus heveanensis BCC8398.</title>
        <authorList>
            <consortium name="The Broad Institute Genome Sequencing Platform"/>
            <person name="Cuomo C."/>
            <person name="Litvintseva A."/>
            <person name="Chen Y."/>
            <person name="Heitman J."/>
            <person name="Sun S."/>
            <person name="Springer D."/>
            <person name="Dromer F."/>
            <person name="Young S.K."/>
            <person name="Zeng Q."/>
            <person name="Gargeya S."/>
            <person name="Fitzgerald M."/>
            <person name="Abouelleil A."/>
            <person name="Alvarado L."/>
            <person name="Berlin A.M."/>
            <person name="Chapman S.B."/>
            <person name="Dewar J."/>
            <person name="Goldberg J."/>
            <person name="Griggs A."/>
            <person name="Gujja S."/>
            <person name="Hansen M."/>
            <person name="Howarth C."/>
            <person name="Imamovic A."/>
            <person name="Larimer J."/>
            <person name="McCowan C."/>
            <person name="Murphy C."/>
            <person name="Pearson M."/>
            <person name="Priest M."/>
            <person name="Roberts A."/>
            <person name="Saif S."/>
            <person name="Shea T."/>
            <person name="Sykes S."/>
            <person name="Wortman J."/>
            <person name="Nusbaum C."/>
            <person name="Birren B."/>
        </authorList>
    </citation>
    <scope>NUCLEOTIDE SEQUENCE [LARGE SCALE GENOMIC DNA]</scope>
    <source>
        <strain evidence="9 10">BCC8398</strain>
    </source>
</reference>
<dbReference type="Pfam" id="PF00432">
    <property type="entry name" value="Prenyltrans"/>
    <property type="match status" value="1"/>
</dbReference>
<dbReference type="Gene3D" id="1.50.10.20">
    <property type="match status" value="1"/>
</dbReference>
<evidence type="ECO:0000256" key="2">
    <source>
        <dbReference type="ARBA" id="ARBA00010497"/>
    </source>
</evidence>
<dbReference type="InterPro" id="IPR001330">
    <property type="entry name" value="Prenyltrans"/>
</dbReference>
<dbReference type="SUPFAM" id="SSF48239">
    <property type="entry name" value="Terpenoid cyclases/Protein prenyltransferases"/>
    <property type="match status" value="1"/>
</dbReference>
<evidence type="ECO:0000256" key="7">
    <source>
        <dbReference type="ARBA" id="ARBA00022833"/>
    </source>
</evidence>
<keyword evidence="5" id="KW-0479">Metal-binding</keyword>
<dbReference type="GO" id="GO:0005953">
    <property type="term" value="C:CAAX-protein geranylgeranyltransferase complex"/>
    <property type="evidence" value="ECO:0007669"/>
    <property type="project" value="TreeGrafter"/>
</dbReference>
<dbReference type="EMBL" id="KV700127">
    <property type="protein sequence ID" value="OCF33186.1"/>
    <property type="molecule type" value="Genomic_DNA"/>
</dbReference>
<proteinExistence type="inferred from homology"/>
<dbReference type="InterPro" id="IPR008930">
    <property type="entry name" value="Terpenoid_cyclase/PrenylTrfase"/>
</dbReference>
<dbReference type="PANTHER" id="PTHR11774">
    <property type="entry name" value="GERANYLGERANYL TRANSFERASE TYPE BETA SUBUNIT"/>
    <property type="match status" value="1"/>
</dbReference>
<organism evidence="9 10">
    <name type="scientific">Kwoniella heveanensis BCC8398</name>
    <dbReference type="NCBI Taxonomy" id="1296120"/>
    <lineage>
        <taxon>Eukaryota</taxon>
        <taxon>Fungi</taxon>
        <taxon>Dikarya</taxon>
        <taxon>Basidiomycota</taxon>
        <taxon>Agaricomycotina</taxon>
        <taxon>Tremellomycetes</taxon>
        <taxon>Tremellales</taxon>
        <taxon>Cryptococcaceae</taxon>
        <taxon>Kwoniella</taxon>
    </lineage>
</organism>
<dbReference type="Proteomes" id="UP000092666">
    <property type="component" value="Unassembled WGS sequence"/>
</dbReference>
<evidence type="ECO:0000313" key="9">
    <source>
        <dbReference type="EMBL" id="OCF33186.1"/>
    </source>
</evidence>
<feature type="domain" description="Prenyltransferase alpha-alpha toroid" evidence="8">
    <location>
        <begin position="10"/>
        <end position="346"/>
    </location>
</feature>
<protein>
    <submittedName>
        <fullName evidence="9">Geranylgeranyl transferase type-1 subunit beta</fullName>
    </submittedName>
</protein>
<evidence type="ECO:0000313" key="10">
    <source>
        <dbReference type="Proteomes" id="UP000092666"/>
    </source>
</evidence>
<sequence length="366" mass="40492">MQGHAQQQTFKRNGHINYFLRCLRALPTAAQSSDSNRITAAFFCISALDLIGVLELKTTAEQRAGWIEWIWSLQALSNNQRPKIAAFIQLEYLYKSNGLIVVHHQNDATSPAHIPSTYTALLTLAILRAPLDKLNIPGLTSFLKSCQAKDGSFSPTPGDDHVYPNEGFQSDVRMVYCASVISHIIRDFSGMNVNATERFLERCKTWEGGYASRPGVIEAQGGTTYCSLATLSIFDRLQNSSTSSNMTLRWLVARQIGGFQGRPGKLEDVCYSFWCGGAISLLDHGALINKRADRSFLLSAQFPIGGFGKEPEDYPDPFHSYLALAALSLTHSADDDVGLGLKPLDVRWNVSVETAEWLRAEIARIK</sequence>
<dbReference type="PANTHER" id="PTHR11774:SF4">
    <property type="entry name" value="GERANYLGERANYL TRANSFERASE TYPE-1 SUBUNIT BETA"/>
    <property type="match status" value="1"/>
</dbReference>
<keyword evidence="3" id="KW-0637">Prenyltransferase</keyword>
<accession>A0A1B9GQA1</accession>
<evidence type="ECO:0000256" key="3">
    <source>
        <dbReference type="ARBA" id="ARBA00022602"/>
    </source>
</evidence>
<reference evidence="10" key="2">
    <citation type="submission" date="2013-12" db="EMBL/GenBank/DDBJ databases">
        <title>Evolution of pathogenesis and genome organization in the Tremellales.</title>
        <authorList>
            <person name="Cuomo C."/>
            <person name="Litvintseva A."/>
            <person name="Heitman J."/>
            <person name="Chen Y."/>
            <person name="Sun S."/>
            <person name="Springer D."/>
            <person name="Dromer F."/>
            <person name="Young S."/>
            <person name="Zeng Q."/>
            <person name="Chapman S."/>
            <person name="Gujja S."/>
            <person name="Saif S."/>
            <person name="Birren B."/>
        </authorList>
    </citation>
    <scope>NUCLEOTIDE SEQUENCE [LARGE SCALE GENOMIC DNA]</scope>
    <source>
        <strain evidence="10">BCC8398</strain>
    </source>
</reference>
<dbReference type="OrthoDB" id="24893at2759"/>
<name>A0A1B9GQA1_9TREE</name>
<comment type="similarity">
    <text evidence="2">Belongs to the protein prenyltransferase subunit beta family.</text>
</comment>
<dbReference type="InterPro" id="IPR045089">
    <property type="entry name" value="PGGT1B-like"/>
</dbReference>
<keyword evidence="7" id="KW-0862">Zinc</keyword>
<keyword evidence="10" id="KW-1185">Reference proteome</keyword>
<evidence type="ECO:0000256" key="5">
    <source>
        <dbReference type="ARBA" id="ARBA00022723"/>
    </source>
</evidence>
<evidence type="ECO:0000259" key="8">
    <source>
        <dbReference type="Pfam" id="PF00432"/>
    </source>
</evidence>
<evidence type="ECO:0000256" key="4">
    <source>
        <dbReference type="ARBA" id="ARBA00022679"/>
    </source>
</evidence>
<dbReference type="AlphaFoldDB" id="A0A1B9GQA1"/>
<dbReference type="GO" id="GO:0046872">
    <property type="term" value="F:metal ion binding"/>
    <property type="evidence" value="ECO:0007669"/>
    <property type="project" value="UniProtKB-KW"/>
</dbReference>
<dbReference type="STRING" id="1296120.A0A1B9GQA1"/>
<dbReference type="GO" id="GO:0004662">
    <property type="term" value="F:CAAX-protein geranylgeranyltransferase activity"/>
    <property type="evidence" value="ECO:0007669"/>
    <property type="project" value="TreeGrafter"/>
</dbReference>